<organism evidence="2 3">
    <name type="scientific">Paenibacillus glycinis</name>
    <dbReference type="NCBI Taxonomy" id="2697035"/>
    <lineage>
        <taxon>Bacteria</taxon>
        <taxon>Bacillati</taxon>
        <taxon>Bacillota</taxon>
        <taxon>Bacilli</taxon>
        <taxon>Bacillales</taxon>
        <taxon>Paenibacillaceae</taxon>
        <taxon>Paenibacillus</taxon>
    </lineage>
</organism>
<feature type="signal peptide" evidence="1">
    <location>
        <begin position="1"/>
        <end position="27"/>
    </location>
</feature>
<dbReference type="EMBL" id="JAAAMV010000003">
    <property type="protein sequence ID" value="NBD24003.1"/>
    <property type="molecule type" value="Genomic_DNA"/>
</dbReference>
<gene>
    <name evidence="2" type="ORF">GT019_08975</name>
</gene>
<dbReference type="PROSITE" id="PS51257">
    <property type="entry name" value="PROKAR_LIPOPROTEIN"/>
    <property type="match status" value="1"/>
</dbReference>
<feature type="chain" id="PRO_5047504337" description="DUF4309 domain-containing protein" evidence="1">
    <location>
        <begin position="28"/>
        <end position="173"/>
    </location>
</feature>
<sequence length="173" mass="19118">MVFVKRHAIGIALTILGLSACISTVSAVDNEYAPVKQTPDTITAFIRGIDVKDGRETLQVDPIQWFEGAAADERFLKDEPDSGLDGAPDGYYIVNDDEKLETLEVDPQAAVLMQIYDRTGSLVDATTEWNQAIPLAKFNAVYRNNGVLDVSDYPYHLTVKDGKVVRIVQQFIP</sequence>
<reference evidence="2 3" key="1">
    <citation type="submission" date="2020-01" db="EMBL/GenBank/DDBJ databases">
        <title>Paenibacillus soybeanensis sp. nov. isolated from the nodules of soybean (Glycine max(L.) Merr).</title>
        <authorList>
            <person name="Wang H."/>
        </authorList>
    </citation>
    <scope>NUCLEOTIDE SEQUENCE [LARGE SCALE GENOMIC DNA]</scope>
    <source>
        <strain evidence="2 3">T1</strain>
    </source>
</reference>
<keyword evidence="1" id="KW-0732">Signal</keyword>
<proteinExistence type="predicted"/>
<keyword evidence="3" id="KW-1185">Reference proteome</keyword>
<evidence type="ECO:0008006" key="4">
    <source>
        <dbReference type="Google" id="ProtNLM"/>
    </source>
</evidence>
<evidence type="ECO:0000256" key="1">
    <source>
        <dbReference type="SAM" id="SignalP"/>
    </source>
</evidence>
<protein>
    <recommendedName>
        <fullName evidence="4">DUF4309 domain-containing protein</fullName>
    </recommendedName>
</protein>
<evidence type="ECO:0000313" key="3">
    <source>
        <dbReference type="Proteomes" id="UP000665561"/>
    </source>
</evidence>
<comment type="caution">
    <text evidence="2">The sequence shown here is derived from an EMBL/GenBank/DDBJ whole genome shotgun (WGS) entry which is preliminary data.</text>
</comment>
<accession>A0ABW9XNA4</accession>
<evidence type="ECO:0000313" key="2">
    <source>
        <dbReference type="EMBL" id="NBD24003.1"/>
    </source>
</evidence>
<dbReference type="Proteomes" id="UP000665561">
    <property type="component" value="Unassembled WGS sequence"/>
</dbReference>
<name>A0ABW9XNA4_9BACL</name>